<evidence type="ECO:0008006" key="5">
    <source>
        <dbReference type="Google" id="ProtNLM"/>
    </source>
</evidence>
<evidence type="ECO:0000313" key="3">
    <source>
        <dbReference type="EMBL" id="BBM38589.1"/>
    </source>
</evidence>
<dbReference type="InterPro" id="IPR039519">
    <property type="entry name" value="YokE-like_PH"/>
</dbReference>
<protein>
    <recommendedName>
        <fullName evidence="5">SHOCT domain-containing protein</fullName>
    </recommendedName>
</protein>
<dbReference type="AlphaFoldDB" id="A0A510JH04"/>
<keyword evidence="4" id="KW-1185">Reference proteome</keyword>
<name>A0A510JH04_9FUSO</name>
<dbReference type="OrthoDB" id="2307739at2"/>
<feature type="domain" description="YokE-like PH" evidence="2">
    <location>
        <begin position="33"/>
        <end position="122"/>
    </location>
</feature>
<evidence type="ECO:0000259" key="2">
    <source>
        <dbReference type="Pfam" id="PF14470"/>
    </source>
</evidence>
<dbReference type="RefSeq" id="WP_026746312.1">
    <property type="nucleotide sequence ID" value="NZ_AP019823.1"/>
</dbReference>
<dbReference type="InterPro" id="IPR018649">
    <property type="entry name" value="SHOCT"/>
</dbReference>
<reference evidence="3 4" key="1">
    <citation type="submission" date="2019-07" db="EMBL/GenBank/DDBJ databases">
        <title>Complete Genome Sequence of Leptotrichia hofstadii Strain JCM16775.</title>
        <authorList>
            <person name="Watanabe S."/>
            <person name="Cui L."/>
        </authorList>
    </citation>
    <scope>NUCLEOTIDE SEQUENCE [LARGE SCALE GENOMIC DNA]</scope>
    <source>
        <strain evidence="3 4">JCM16775</strain>
    </source>
</reference>
<evidence type="ECO:0000313" key="4">
    <source>
        <dbReference type="Proteomes" id="UP000321892"/>
    </source>
</evidence>
<accession>A0A510JH04</accession>
<dbReference type="Pfam" id="PF14470">
    <property type="entry name" value="bPH_3"/>
    <property type="match status" value="1"/>
</dbReference>
<organism evidence="3 4">
    <name type="scientific">Leptotrichia hofstadii</name>
    <dbReference type="NCBI Taxonomy" id="157688"/>
    <lineage>
        <taxon>Bacteria</taxon>
        <taxon>Fusobacteriati</taxon>
        <taxon>Fusobacteriota</taxon>
        <taxon>Fusobacteriia</taxon>
        <taxon>Fusobacteriales</taxon>
        <taxon>Leptotrichiaceae</taxon>
        <taxon>Leptotrichia</taxon>
    </lineage>
</organism>
<dbReference type="KEGG" id="lhf:JCM16775_1298"/>
<proteinExistence type="predicted"/>
<evidence type="ECO:0000259" key="1">
    <source>
        <dbReference type="Pfam" id="PF09851"/>
    </source>
</evidence>
<sequence>MRSLKDIKLMLSKCGAAIWGTKKEVKELTNIIGDDEIITYATSGVYEGHTWLIVSTSKRIILLDKGMLFGVNQIEIPLSKVNAVKYRKGLFVGEIEIWDGASMFRVKNVLKKTLIPFVNAVNDSIEEIEKSQKYSKPSAADEIIKFKKLLDEGTITQEEFNKKKKELLAQE</sequence>
<dbReference type="Proteomes" id="UP000321892">
    <property type="component" value="Chromosome"/>
</dbReference>
<gene>
    <name evidence="3" type="ORF">JCM16775_1298</name>
</gene>
<feature type="domain" description="SHOCT" evidence="1">
    <location>
        <begin position="141"/>
        <end position="168"/>
    </location>
</feature>
<dbReference type="Pfam" id="PF09851">
    <property type="entry name" value="SHOCT"/>
    <property type="match status" value="1"/>
</dbReference>
<dbReference type="EMBL" id="AP019823">
    <property type="protein sequence ID" value="BBM38589.1"/>
    <property type="molecule type" value="Genomic_DNA"/>
</dbReference>